<name>A0A150GWV3_GONPE</name>
<dbReference type="Pfam" id="PF01471">
    <property type="entry name" value="PG_binding_1"/>
    <property type="match status" value="2"/>
</dbReference>
<feature type="compositionally biased region" description="Low complexity" evidence="1">
    <location>
        <begin position="90"/>
        <end position="110"/>
    </location>
</feature>
<accession>A0A150GWV3</accession>
<evidence type="ECO:0000256" key="1">
    <source>
        <dbReference type="SAM" id="MobiDB-lite"/>
    </source>
</evidence>
<dbReference type="InterPro" id="IPR036366">
    <property type="entry name" value="PGBDSf"/>
</dbReference>
<sequence length="440" mass="45291">MAEIQAYSDRERALLAELAATRGLVDKLLDQQHLLLNMVARLSGLAAPAPAEQPLQGRGSSAASLAVAAPQPQPERPATPPAVPPPASWLARPAGLPSAPSASSSADVPAPSSLADLFRSAAATAPNPSSAAAAASVAAAIAAVDDGDILSLSQIALPKPGAGAGQAQAPPVPAAAQLPLQPASLLFDTLGRFTVASGAEASSEAETGSDGAGEPAAELPVEVPKAAPTVGMWLGQRGETTLSAVLSFQASARLPETGVVDRPTWTALLGQEEAEQLFSRAPQQQPQQPQPAPTASPAAASVPAPGSGPAGSGSSERRYVDKWPVLMEGDGGREVHALQVALSNGGFYAGEDDMRWWQFGDTTLTALKFFQSCNGLPESGVCDERCWRALLGGASQPADLYDVRLAANSDDEEDGFSEDLEGVSKGRVWLLGEQRWERRA</sequence>
<keyword evidence="4" id="KW-1185">Reference proteome</keyword>
<dbReference type="EMBL" id="LSYV01000006">
    <property type="protein sequence ID" value="KXZ54376.1"/>
    <property type="molecule type" value="Genomic_DNA"/>
</dbReference>
<dbReference type="AlphaFoldDB" id="A0A150GWV3"/>
<dbReference type="InterPro" id="IPR002477">
    <property type="entry name" value="Peptidoglycan-bd-like"/>
</dbReference>
<reference evidence="4" key="1">
    <citation type="journal article" date="2016" name="Nat. Commun.">
        <title>The Gonium pectorale genome demonstrates co-option of cell cycle regulation during the evolution of multicellularity.</title>
        <authorList>
            <person name="Hanschen E.R."/>
            <person name="Marriage T.N."/>
            <person name="Ferris P.J."/>
            <person name="Hamaji T."/>
            <person name="Toyoda A."/>
            <person name="Fujiyama A."/>
            <person name="Neme R."/>
            <person name="Noguchi H."/>
            <person name="Minakuchi Y."/>
            <person name="Suzuki M."/>
            <person name="Kawai-Toyooka H."/>
            <person name="Smith D.R."/>
            <person name="Sparks H."/>
            <person name="Anderson J."/>
            <person name="Bakaric R."/>
            <person name="Luria V."/>
            <person name="Karger A."/>
            <person name="Kirschner M.W."/>
            <person name="Durand P.M."/>
            <person name="Michod R.E."/>
            <person name="Nozaki H."/>
            <person name="Olson B.J."/>
        </authorList>
    </citation>
    <scope>NUCLEOTIDE SEQUENCE [LARGE SCALE GENOMIC DNA]</scope>
    <source>
        <strain evidence="4">NIES-2863</strain>
    </source>
</reference>
<feature type="domain" description="Peptidoglycan binding-like" evidence="2">
    <location>
        <begin position="236"/>
        <end position="268"/>
    </location>
</feature>
<evidence type="ECO:0000259" key="2">
    <source>
        <dbReference type="Pfam" id="PF01471"/>
    </source>
</evidence>
<feature type="region of interest" description="Disordered" evidence="1">
    <location>
        <begin position="50"/>
        <end position="110"/>
    </location>
</feature>
<feature type="compositionally biased region" description="Low complexity" evidence="1">
    <location>
        <begin position="295"/>
        <end position="307"/>
    </location>
</feature>
<feature type="region of interest" description="Disordered" evidence="1">
    <location>
        <begin position="276"/>
        <end position="317"/>
    </location>
</feature>
<dbReference type="InterPro" id="IPR036365">
    <property type="entry name" value="PGBD-like_sf"/>
</dbReference>
<evidence type="ECO:0000313" key="4">
    <source>
        <dbReference type="Proteomes" id="UP000075714"/>
    </source>
</evidence>
<dbReference type="SUPFAM" id="SSF47090">
    <property type="entry name" value="PGBD-like"/>
    <property type="match status" value="2"/>
</dbReference>
<dbReference type="OrthoDB" id="1001489at2759"/>
<dbReference type="Proteomes" id="UP000075714">
    <property type="component" value="Unassembled WGS sequence"/>
</dbReference>
<feature type="domain" description="Peptidoglycan binding-like" evidence="2">
    <location>
        <begin position="332"/>
        <end position="390"/>
    </location>
</feature>
<gene>
    <name evidence="3" type="ORF">GPECTOR_5g455</name>
</gene>
<dbReference type="Gene3D" id="1.10.101.10">
    <property type="entry name" value="PGBD-like superfamily/PGBD"/>
    <property type="match status" value="2"/>
</dbReference>
<organism evidence="3 4">
    <name type="scientific">Gonium pectorale</name>
    <name type="common">Green alga</name>
    <dbReference type="NCBI Taxonomy" id="33097"/>
    <lineage>
        <taxon>Eukaryota</taxon>
        <taxon>Viridiplantae</taxon>
        <taxon>Chlorophyta</taxon>
        <taxon>core chlorophytes</taxon>
        <taxon>Chlorophyceae</taxon>
        <taxon>CS clade</taxon>
        <taxon>Chlamydomonadales</taxon>
        <taxon>Volvocaceae</taxon>
        <taxon>Gonium</taxon>
    </lineage>
</organism>
<evidence type="ECO:0000313" key="3">
    <source>
        <dbReference type="EMBL" id="KXZ54376.1"/>
    </source>
</evidence>
<proteinExistence type="predicted"/>
<protein>
    <recommendedName>
        <fullName evidence="2">Peptidoglycan binding-like domain-containing protein</fullName>
    </recommendedName>
</protein>
<comment type="caution">
    <text evidence="3">The sequence shown here is derived from an EMBL/GenBank/DDBJ whole genome shotgun (WGS) entry which is preliminary data.</text>
</comment>
<feature type="compositionally biased region" description="Pro residues" evidence="1">
    <location>
        <begin position="71"/>
        <end position="87"/>
    </location>
</feature>